<dbReference type="InterPro" id="IPR050790">
    <property type="entry name" value="ExbB/TolQ_transport"/>
</dbReference>
<dbReference type="Proteomes" id="UP000199602">
    <property type="component" value="Unassembled WGS sequence"/>
</dbReference>
<dbReference type="STRING" id="206665.SAMN04488516_10141"/>
<dbReference type="AlphaFoldDB" id="A0A1G9ZIJ9"/>
<comment type="similarity">
    <text evidence="6">Belongs to the exbB/tolQ family.</text>
</comment>
<keyword evidence="6" id="KW-0813">Transport</keyword>
<keyword evidence="10" id="KW-1185">Reference proteome</keyword>
<sequence length="235" mass="26360">MDIFTSNAALTLVANSTLAVKIVLILLVLMSIFSWSIIFNKLYIFFITKRDNKNFARYFEDEIVGLKGLEVKLNAYRKKACARVIYVAFKELKRIEQTSLPLNLKLKILEENLKRALINGRQIELSNLKKTIPFLATCSNAAPFIGLFGTVWGIMHSFHSIGLQKSASLATVAPGISEALIATAIGLAVAIPATMAYNYFLTKLQDVDKDFDILGNMFLNLVQRNLIFFKEKEGE</sequence>
<organism evidence="9 10">
    <name type="scientific">Desulfonauticus submarinus</name>
    <dbReference type="NCBI Taxonomy" id="206665"/>
    <lineage>
        <taxon>Bacteria</taxon>
        <taxon>Pseudomonadati</taxon>
        <taxon>Thermodesulfobacteriota</taxon>
        <taxon>Desulfovibrionia</taxon>
        <taxon>Desulfovibrionales</taxon>
        <taxon>Desulfonauticaceae</taxon>
        <taxon>Desulfonauticus</taxon>
    </lineage>
</organism>
<dbReference type="InterPro" id="IPR002898">
    <property type="entry name" value="MotA_ExbB_proton_chnl"/>
</dbReference>
<feature type="domain" description="MotA/TolQ/ExbB proton channel" evidence="8">
    <location>
        <begin position="105"/>
        <end position="210"/>
    </location>
</feature>
<evidence type="ECO:0000256" key="2">
    <source>
        <dbReference type="ARBA" id="ARBA00022475"/>
    </source>
</evidence>
<accession>A0A1G9ZIJ9</accession>
<dbReference type="RefSeq" id="WP_092061564.1">
    <property type="nucleotide sequence ID" value="NZ_FNIN01000001.1"/>
</dbReference>
<evidence type="ECO:0000256" key="7">
    <source>
        <dbReference type="SAM" id="Phobius"/>
    </source>
</evidence>
<keyword evidence="5 7" id="KW-0472">Membrane</keyword>
<feature type="transmembrane region" description="Helical" evidence="7">
    <location>
        <begin position="131"/>
        <end position="155"/>
    </location>
</feature>
<evidence type="ECO:0000313" key="10">
    <source>
        <dbReference type="Proteomes" id="UP000199602"/>
    </source>
</evidence>
<gene>
    <name evidence="9" type="ORF">SAMN04488516_10141</name>
</gene>
<keyword evidence="4 7" id="KW-1133">Transmembrane helix</keyword>
<evidence type="ECO:0000313" key="9">
    <source>
        <dbReference type="EMBL" id="SDN21134.1"/>
    </source>
</evidence>
<keyword evidence="6" id="KW-0653">Protein transport</keyword>
<dbReference type="OrthoDB" id="9805133at2"/>
<dbReference type="EMBL" id="FNIN01000001">
    <property type="protein sequence ID" value="SDN21134.1"/>
    <property type="molecule type" value="Genomic_DNA"/>
</dbReference>
<evidence type="ECO:0000256" key="6">
    <source>
        <dbReference type="RuleBase" id="RU004057"/>
    </source>
</evidence>
<keyword evidence="3 7" id="KW-0812">Transmembrane</keyword>
<feature type="transmembrane region" description="Helical" evidence="7">
    <location>
        <begin position="175"/>
        <end position="200"/>
    </location>
</feature>
<evidence type="ECO:0000256" key="5">
    <source>
        <dbReference type="ARBA" id="ARBA00023136"/>
    </source>
</evidence>
<dbReference type="Pfam" id="PF01618">
    <property type="entry name" value="MotA_ExbB"/>
    <property type="match status" value="1"/>
</dbReference>
<evidence type="ECO:0000256" key="4">
    <source>
        <dbReference type="ARBA" id="ARBA00022989"/>
    </source>
</evidence>
<evidence type="ECO:0000259" key="8">
    <source>
        <dbReference type="Pfam" id="PF01618"/>
    </source>
</evidence>
<evidence type="ECO:0000256" key="3">
    <source>
        <dbReference type="ARBA" id="ARBA00022692"/>
    </source>
</evidence>
<dbReference type="GO" id="GO:0005886">
    <property type="term" value="C:plasma membrane"/>
    <property type="evidence" value="ECO:0007669"/>
    <property type="project" value="UniProtKB-SubCell"/>
</dbReference>
<evidence type="ECO:0000256" key="1">
    <source>
        <dbReference type="ARBA" id="ARBA00004651"/>
    </source>
</evidence>
<dbReference type="PANTHER" id="PTHR30625:SF3">
    <property type="entry name" value="TOL-PAL SYSTEM PROTEIN TOLQ"/>
    <property type="match status" value="1"/>
</dbReference>
<protein>
    <submittedName>
        <fullName evidence="9">Biopolymer transport protein TolQ</fullName>
    </submittedName>
</protein>
<keyword evidence="2" id="KW-1003">Cell membrane</keyword>
<dbReference type="PANTHER" id="PTHR30625">
    <property type="entry name" value="PROTEIN TOLQ"/>
    <property type="match status" value="1"/>
</dbReference>
<name>A0A1G9ZIJ9_9BACT</name>
<dbReference type="GO" id="GO:0017038">
    <property type="term" value="P:protein import"/>
    <property type="evidence" value="ECO:0007669"/>
    <property type="project" value="TreeGrafter"/>
</dbReference>
<feature type="transmembrane region" description="Helical" evidence="7">
    <location>
        <begin position="22"/>
        <end position="47"/>
    </location>
</feature>
<comment type="subcellular location">
    <subcellularLocation>
        <location evidence="1">Cell membrane</location>
        <topology evidence="1">Multi-pass membrane protein</topology>
    </subcellularLocation>
    <subcellularLocation>
        <location evidence="6">Membrane</location>
        <topology evidence="6">Multi-pass membrane protein</topology>
    </subcellularLocation>
</comment>
<proteinExistence type="inferred from homology"/>
<reference evidence="9 10" key="1">
    <citation type="submission" date="2016-10" db="EMBL/GenBank/DDBJ databases">
        <authorList>
            <person name="de Groot N.N."/>
        </authorList>
    </citation>
    <scope>NUCLEOTIDE SEQUENCE [LARGE SCALE GENOMIC DNA]</scope>
    <source>
        <strain evidence="9 10">DSM 15269</strain>
    </source>
</reference>